<dbReference type="RefSeq" id="XP_020893815.1">
    <property type="nucleotide sequence ID" value="XM_021038156.2"/>
</dbReference>
<comment type="similarity">
    <text evidence="3 6">Belongs to the eukaryotic ribosomal protein eS21 family.</text>
</comment>
<dbReference type="InterPro" id="IPR001931">
    <property type="entry name" value="Ribosomal_eS21"/>
</dbReference>
<protein>
    <recommendedName>
        <fullName evidence="6">40S ribosomal protein S21</fullName>
    </recommendedName>
</protein>
<dbReference type="OrthoDB" id="278325at2759"/>
<evidence type="ECO:0000256" key="5">
    <source>
        <dbReference type="ARBA" id="ARBA00023274"/>
    </source>
</evidence>
<organism evidence="7 8">
    <name type="scientific">Exaiptasia diaphana</name>
    <name type="common">Tropical sea anemone</name>
    <name type="synonym">Aiptasia pulchella</name>
    <dbReference type="NCBI Taxonomy" id="2652724"/>
    <lineage>
        <taxon>Eukaryota</taxon>
        <taxon>Metazoa</taxon>
        <taxon>Cnidaria</taxon>
        <taxon>Anthozoa</taxon>
        <taxon>Hexacorallia</taxon>
        <taxon>Actiniaria</taxon>
        <taxon>Aiptasiidae</taxon>
        <taxon>Exaiptasia</taxon>
    </lineage>
</organism>
<dbReference type="GO" id="GO:0022626">
    <property type="term" value="C:cytosolic ribosome"/>
    <property type="evidence" value="ECO:0007669"/>
    <property type="project" value="UniProtKB-ARBA"/>
</dbReference>
<dbReference type="InterPro" id="IPR038579">
    <property type="entry name" value="Ribosomal_eS21_sf"/>
</dbReference>
<evidence type="ECO:0000256" key="3">
    <source>
        <dbReference type="ARBA" id="ARBA00010228"/>
    </source>
</evidence>
<dbReference type="Gene3D" id="3.30.1230.20">
    <property type="match status" value="1"/>
</dbReference>
<evidence type="ECO:0000256" key="1">
    <source>
        <dbReference type="ARBA" id="ARBA00004427"/>
    </source>
</evidence>
<keyword evidence="8" id="KW-1185">Reference proteome</keyword>
<dbReference type="GO" id="GO:1990904">
    <property type="term" value="C:ribonucleoprotein complex"/>
    <property type="evidence" value="ECO:0007669"/>
    <property type="project" value="UniProtKB-KW"/>
</dbReference>
<dbReference type="AlphaFoldDB" id="A0A913WTC3"/>
<dbReference type="GO" id="GO:0005791">
    <property type="term" value="C:rough endoplasmic reticulum"/>
    <property type="evidence" value="ECO:0007669"/>
    <property type="project" value="UniProtKB-SubCell"/>
</dbReference>
<dbReference type="OMA" id="GESDACM"/>
<dbReference type="GeneID" id="110232926"/>
<evidence type="ECO:0000256" key="4">
    <source>
        <dbReference type="ARBA" id="ARBA00022980"/>
    </source>
</evidence>
<accession>A0A913WTC3</accession>
<dbReference type="GO" id="GO:0006412">
    <property type="term" value="P:translation"/>
    <property type="evidence" value="ECO:0007669"/>
    <property type="project" value="InterPro"/>
</dbReference>
<dbReference type="GO" id="GO:0003735">
    <property type="term" value="F:structural constituent of ribosome"/>
    <property type="evidence" value="ECO:0007669"/>
    <property type="project" value="InterPro"/>
</dbReference>
<comment type="subcellular location">
    <subcellularLocation>
        <location evidence="2">Cytoplasm</location>
        <location evidence="2">Cytosol</location>
    </subcellularLocation>
    <subcellularLocation>
        <location evidence="1">Rough endoplasmic reticulum</location>
    </subcellularLocation>
</comment>
<dbReference type="Pfam" id="PF01249">
    <property type="entry name" value="Ribosomal_S21e"/>
    <property type="match status" value="1"/>
</dbReference>
<name>A0A913WTC3_EXADI</name>
<keyword evidence="4 6" id="KW-0689">Ribosomal protein</keyword>
<dbReference type="Proteomes" id="UP000887567">
    <property type="component" value="Unplaced"/>
</dbReference>
<evidence type="ECO:0000313" key="8">
    <source>
        <dbReference type="Proteomes" id="UP000887567"/>
    </source>
</evidence>
<dbReference type="FunFam" id="3.30.1230.20:FF:000001">
    <property type="entry name" value="40S ribosomal protein S21"/>
    <property type="match status" value="1"/>
</dbReference>
<keyword evidence="5 6" id="KW-0687">Ribonucleoprotein</keyword>
<evidence type="ECO:0000313" key="7">
    <source>
        <dbReference type="EnsemblMetazoa" id="XP_020893815.1"/>
    </source>
</evidence>
<evidence type="ECO:0000256" key="6">
    <source>
        <dbReference type="PIRNR" id="PIRNR002148"/>
    </source>
</evidence>
<reference evidence="7" key="1">
    <citation type="submission" date="2022-11" db="UniProtKB">
        <authorList>
            <consortium name="EnsemblMetazoa"/>
        </authorList>
    </citation>
    <scope>IDENTIFICATION</scope>
</reference>
<evidence type="ECO:0000256" key="2">
    <source>
        <dbReference type="ARBA" id="ARBA00004514"/>
    </source>
</evidence>
<dbReference type="KEGG" id="epa:110232926"/>
<proteinExistence type="inferred from homology"/>
<dbReference type="PIRSF" id="PIRSF002148">
    <property type="entry name" value="Ribosomal_S21e"/>
    <property type="match status" value="1"/>
</dbReference>
<dbReference type="EnsemblMetazoa" id="XM_021038156.2">
    <property type="protein sequence ID" value="XP_020893815.1"/>
    <property type="gene ID" value="LOC110232926"/>
</dbReference>
<sequence length="84" mass="9177">MQNEAGDYVDMYLPRKCSVTNSVIAAKDHASVQINVGEIDESGRFTGSSKTYAFSGFLRKQGEADDSMVHLAIRDGIVPKTYST</sequence>
<dbReference type="PANTHER" id="PTHR10442">
    <property type="entry name" value="40S RIBOSOMAL PROTEIN S21"/>
    <property type="match status" value="1"/>
</dbReference>